<dbReference type="OrthoDB" id="9805654at2"/>
<feature type="domain" description="HTH cro/C1-type" evidence="1">
    <location>
        <begin position="49"/>
        <end position="101"/>
    </location>
</feature>
<dbReference type="InterPro" id="IPR010982">
    <property type="entry name" value="Lambda_DNA-bd_dom_sf"/>
</dbReference>
<dbReference type="Proteomes" id="UP000215694">
    <property type="component" value="Unassembled WGS sequence"/>
</dbReference>
<dbReference type="EMBL" id="NOJY02000045">
    <property type="protein sequence ID" value="RDY25844.1"/>
    <property type="molecule type" value="Genomic_DNA"/>
</dbReference>
<accession>A0A371IZE9</accession>
<name>A0A371IZE9_9FIRM</name>
<dbReference type="InterPro" id="IPR001387">
    <property type="entry name" value="Cro/C1-type_HTH"/>
</dbReference>
<comment type="caution">
    <text evidence="2">The sequence shown here is derived from an EMBL/GenBank/DDBJ whole genome shotgun (WGS) entry which is preliminary data.</text>
</comment>
<organism evidence="2 3">
    <name type="scientific">Romboutsia weinsteinii</name>
    <dbReference type="NCBI Taxonomy" id="2020949"/>
    <lineage>
        <taxon>Bacteria</taxon>
        <taxon>Bacillati</taxon>
        <taxon>Bacillota</taxon>
        <taxon>Clostridia</taxon>
        <taxon>Peptostreptococcales</taxon>
        <taxon>Peptostreptococcaceae</taxon>
        <taxon>Romboutsia</taxon>
    </lineage>
</organism>
<proteinExistence type="predicted"/>
<dbReference type="SUPFAM" id="SSF47413">
    <property type="entry name" value="lambda repressor-like DNA-binding domains"/>
    <property type="match status" value="2"/>
</dbReference>
<dbReference type="Gene3D" id="1.10.260.40">
    <property type="entry name" value="lambda repressor-like DNA-binding domains"/>
    <property type="match status" value="2"/>
</dbReference>
<evidence type="ECO:0000259" key="1">
    <source>
        <dbReference type="PROSITE" id="PS50943"/>
    </source>
</evidence>
<dbReference type="CDD" id="cd00093">
    <property type="entry name" value="HTH_XRE"/>
    <property type="match status" value="2"/>
</dbReference>
<dbReference type="GO" id="GO:0003677">
    <property type="term" value="F:DNA binding"/>
    <property type="evidence" value="ECO:0007669"/>
    <property type="project" value="InterPro"/>
</dbReference>
<dbReference type="PROSITE" id="PS50943">
    <property type="entry name" value="HTH_CROC1"/>
    <property type="match status" value="1"/>
</dbReference>
<reference evidence="2 3" key="1">
    <citation type="journal article" date="2017" name="Genome Announc.">
        <title>Draft Genome Sequence of Romboutsia weinsteinii sp. nov. Strain CCRI-19649(T) Isolated from Surface Water.</title>
        <authorList>
            <person name="Maheux A.F."/>
            <person name="Boudreau D.K."/>
            <person name="Berube E."/>
            <person name="Boissinot M."/>
            <person name="Cantin P."/>
            <person name="Raymond F."/>
            <person name="Corbeil J."/>
            <person name="Omar R.F."/>
            <person name="Bergeron M.G."/>
        </authorList>
    </citation>
    <scope>NUCLEOTIDE SEQUENCE [LARGE SCALE GENOMIC DNA]</scope>
    <source>
        <strain evidence="2 3">CCRI-19649</strain>
    </source>
</reference>
<dbReference type="SMART" id="SM00530">
    <property type="entry name" value="HTH_XRE"/>
    <property type="match status" value="2"/>
</dbReference>
<sequence>MYKSATLVDNDIVDLTKVDATITQELKDIHSVNINLVHEFKEYTFGDRLKKSKIELGLSVSEVAKLCNITNSVISGYECNRYYPTKEVLNLLSSKFDIEYLCMDGYTKLVYNFDIFLDRLKLWITKNNYTREEAAKKIGVSSSLFRYWFNGGIISISTYSQIYINLDKYDLFA</sequence>
<evidence type="ECO:0000313" key="3">
    <source>
        <dbReference type="Proteomes" id="UP000215694"/>
    </source>
</evidence>
<protein>
    <submittedName>
        <fullName evidence="2">Helix-turn-helix domain-containing protein</fullName>
    </submittedName>
</protein>
<dbReference type="AlphaFoldDB" id="A0A371IZE9"/>
<dbReference type="Pfam" id="PF01381">
    <property type="entry name" value="HTH_3"/>
    <property type="match status" value="1"/>
</dbReference>
<evidence type="ECO:0000313" key="2">
    <source>
        <dbReference type="EMBL" id="RDY25844.1"/>
    </source>
</evidence>
<keyword evidence="3" id="KW-1185">Reference proteome</keyword>
<gene>
    <name evidence="2" type="ORF">CHL78_016235</name>
</gene>